<organism evidence="9 10">
    <name type="scientific">Sandarakinorhabdus cyanobacteriorum</name>
    <dbReference type="NCBI Taxonomy" id="1981098"/>
    <lineage>
        <taxon>Bacteria</taxon>
        <taxon>Pseudomonadati</taxon>
        <taxon>Pseudomonadota</taxon>
        <taxon>Alphaproteobacteria</taxon>
        <taxon>Sphingomonadales</taxon>
        <taxon>Sphingosinicellaceae</taxon>
        <taxon>Sandarakinorhabdus</taxon>
    </lineage>
</organism>
<feature type="binding site" evidence="7">
    <location>
        <position position="254"/>
    </location>
    <ligand>
        <name>FMN</name>
        <dbReference type="ChEBI" id="CHEBI:58210"/>
    </ligand>
</feature>
<dbReference type="PROSITE" id="PS00557">
    <property type="entry name" value="FMN_HYDROXY_ACID_DH_1"/>
    <property type="match status" value="1"/>
</dbReference>
<comment type="caution">
    <text evidence="9">The sequence shown here is derived from an EMBL/GenBank/DDBJ whole genome shotgun (WGS) entry which is preliminary data.</text>
</comment>
<keyword evidence="4 9" id="KW-0560">Oxidoreductase</keyword>
<dbReference type="PANTHER" id="PTHR10578:SF85">
    <property type="entry name" value="L-LACTATE DEHYDROGENASE"/>
    <property type="match status" value="1"/>
</dbReference>
<evidence type="ECO:0000256" key="4">
    <source>
        <dbReference type="ARBA" id="ARBA00023002"/>
    </source>
</evidence>
<dbReference type="Gene3D" id="3.20.20.70">
    <property type="entry name" value="Aldolase class I"/>
    <property type="match status" value="1"/>
</dbReference>
<gene>
    <name evidence="9" type="primary">lldD</name>
    <name evidence="9" type="ORF">CHU93_04010</name>
</gene>
<feature type="binding site" evidence="7">
    <location>
        <position position="281"/>
    </location>
    <ligand>
        <name>glyoxylate</name>
        <dbReference type="ChEBI" id="CHEBI:36655"/>
    </ligand>
</feature>
<dbReference type="PROSITE" id="PS51349">
    <property type="entry name" value="FMN_HYDROXY_ACID_DH_2"/>
    <property type="match status" value="1"/>
</dbReference>
<evidence type="ECO:0000256" key="2">
    <source>
        <dbReference type="ARBA" id="ARBA00022630"/>
    </source>
</evidence>
<dbReference type="EMBL" id="NOXT01000083">
    <property type="protein sequence ID" value="OYQ32004.1"/>
    <property type="molecule type" value="Genomic_DNA"/>
</dbReference>
<dbReference type="PIRSF" id="PIRSF000138">
    <property type="entry name" value="Al-hdrx_acd_dh"/>
    <property type="match status" value="1"/>
</dbReference>
<dbReference type="InterPro" id="IPR008259">
    <property type="entry name" value="FMN_hydac_DH_AS"/>
</dbReference>
<dbReference type="GO" id="GO:0010181">
    <property type="term" value="F:FMN binding"/>
    <property type="evidence" value="ECO:0007669"/>
    <property type="project" value="InterPro"/>
</dbReference>
<comment type="similarity">
    <text evidence="5">Belongs to the FMN-dependent alpha-hydroxy acid dehydrogenase family.</text>
</comment>
<dbReference type="RefSeq" id="WP_094472865.1">
    <property type="nucleotide sequence ID" value="NZ_NOXT01000083.1"/>
</dbReference>
<comment type="cofactor">
    <cofactor evidence="1">
        <name>FMN</name>
        <dbReference type="ChEBI" id="CHEBI:58210"/>
    </cofactor>
</comment>
<feature type="binding site" evidence="7">
    <location>
        <position position="129"/>
    </location>
    <ligand>
        <name>glyoxylate</name>
        <dbReference type="ChEBI" id="CHEBI:36655"/>
    </ligand>
</feature>
<feature type="binding site" evidence="7">
    <location>
        <position position="24"/>
    </location>
    <ligand>
        <name>glyoxylate</name>
        <dbReference type="ChEBI" id="CHEBI:36655"/>
    </ligand>
</feature>
<dbReference type="FunFam" id="3.20.20.70:FF:000029">
    <property type="entry name" value="L-lactate dehydrogenase"/>
    <property type="match status" value="1"/>
</dbReference>
<evidence type="ECO:0000256" key="5">
    <source>
        <dbReference type="ARBA" id="ARBA00024042"/>
    </source>
</evidence>
<dbReference type="Pfam" id="PF01070">
    <property type="entry name" value="FMN_dh"/>
    <property type="match status" value="1"/>
</dbReference>
<reference evidence="9 10" key="1">
    <citation type="submission" date="2017-07" db="EMBL/GenBank/DDBJ databases">
        <title>Sandarakinorhabdus cyanobacteriorum sp. nov., a novel bacterium isolated from cyanobacterial aggregates in a eutrophic lake.</title>
        <authorList>
            <person name="Cai H."/>
        </authorList>
    </citation>
    <scope>NUCLEOTIDE SEQUENCE [LARGE SCALE GENOMIC DNA]</scope>
    <source>
        <strain evidence="9 10">TH057</strain>
    </source>
</reference>
<dbReference type="NCBIfam" id="NF008398">
    <property type="entry name" value="PRK11197.1"/>
    <property type="match status" value="1"/>
</dbReference>
<feature type="active site" description="Proton acceptor" evidence="6">
    <location>
        <position position="278"/>
    </location>
</feature>
<dbReference type="PANTHER" id="PTHR10578">
    <property type="entry name" value="S -2-HYDROXY-ACID OXIDASE-RELATED"/>
    <property type="match status" value="1"/>
</dbReference>
<feature type="binding site" evidence="7">
    <location>
        <begin position="332"/>
        <end position="333"/>
    </location>
    <ligand>
        <name>FMN</name>
        <dbReference type="ChEBI" id="CHEBI:58210"/>
    </ligand>
</feature>
<feature type="binding site" evidence="7">
    <location>
        <position position="164"/>
    </location>
    <ligand>
        <name>glyoxylate</name>
        <dbReference type="ChEBI" id="CHEBI:36655"/>
    </ligand>
</feature>
<evidence type="ECO:0000256" key="3">
    <source>
        <dbReference type="ARBA" id="ARBA00022643"/>
    </source>
</evidence>
<proteinExistence type="inferred from homology"/>
<dbReference type="GO" id="GO:0009060">
    <property type="term" value="P:aerobic respiration"/>
    <property type="evidence" value="ECO:0007669"/>
    <property type="project" value="TreeGrafter"/>
</dbReference>
<dbReference type="AlphaFoldDB" id="A0A255YTK6"/>
<dbReference type="Proteomes" id="UP000216991">
    <property type="component" value="Unassembled WGS sequence"/>
</dbReference>
<evidence type="ECO:0000256" key="7">
    <source>
        <dbReference type="PIRSR" id="PIRSR000138-2"/>
    </source>
</evidence>
<name>A0A255YTK6_9SPHN</name>
<dbReference type="CDD" id="cd02809">
    <property type="entry name" value="alpha_hydroxyacid_oxid_FMN"/>
    <property type="match status" value="1"/>
</dbReference>
<dbReference type="InterPro" id="IPR012133">
    <property type="entry name" value="Alpha-hydoxy_acid_DH_FMN"/>
</dbReference>
<evidence type="ECO:0000313" key="9">
    <source>
        <dbReference type="EMBL" id="OYQ32004.1"/>
    </source>
</evidence>
<dbReference type="InterPro" id="IPR013785">
    <property type="entry name" value="Aldolase_TIM"/>
</dbReference>
<protein>
    <submittedName>
        <fullName evidence="9">Alpha-hydroxy-acid oxidizing enzyme</fullName>
        <ecNumber evidence="9">1.1.2.3</ecNumber>
    </submittedName>
</protein>
<keyword evidence="2 7" id="KW-0285">Flavoprotein</keyword>
<feature type="binding site" evidence="7">
    <location>
        <position position="127"/>
    </location>
    <ligand>
        <name>FMN</name>
        <dbReference type="ChEBI" id="CHEBI:58210"/>
    </ligand>
</feature>
<sequence>MKPASVVDYRALSRRRVPRFLFDYTDGGSYAEATLARNVADLANIALDQRVLVDVSRVSAAVSLLGQKLAMPVILAPVGLGGLHARRGEVQAWRAARSAGVGMALSTVSVCSLAEVTAGGGAPPWFQLYLVKDRAANEAMIAEARAQGAPALVLTVDLPTPGARYRDVRSSLTGAPGLAGMLHRAAQVAARPGWAVNVGLLGGPVAMGNLTQLVGARAPLSDYLGWIARNFDASADWDRLAWVRSLWPGPLIVKGILHPDDAALAVSHGADAIVVSNHGGRQLDGAISAVRALPAIMDRLGGCIPVLADGGVRSGLDVLRYHSLGASAVMIGRPWVWALGAAGQAGVAHVLALLKAELETAMALTGRTRLA</sequence>
<dbReference type="InterPro" id="IPR037396">
    <property type="entry name" value="FMN_HAD"/>
</dbReference>
<feature type="binding site" evidence="7">
    <location>
        <begin position="77"/>
        <end position="79"/>
    </location>
    <ligand>
        <name>FMN</name>
        <dbReference type="ChEBI" id="CHEBI:58210"/>
    </ligand>
</feature>
<dbReference type="GO" id="GO:0005886">
    <property type="term" value="C:plasma membrane"/>
    <property type="evidence" value="ECO:0007669"/>
    <property type="project" value="TreeGrafter"/>
</dbReference>
<dbReference type="InterPro" id="IPR000262">
    <property type="entry name" value="FMN-dep_DH"/>
</dbReference>
<feature type="binding site" evidence="7">
    <location>
        <begin position="309"/>
        <end position="313"/>
    </location>
    <ligand>
        <name>FMN</name>
        <dbReference type="ChEBI" id="CHEBI:58210"/>
    </ligand>
</feature>
<dbReference type="EC" id="1.1.2.3" evidence="9"/>
<dbReference type="GO" id="GO:0004459">
    <property type="term" value="F:L-lactate dehydrogenase (NAD+) activity"/>
    <property type="evidence" value="ECO:0007669"/>
    <property type="project" value="TreeGrafter"/>
</dbReference>
<feature type="binding site" evidence="7">
    <location>
        <position position="106"/>
    </location>
    <ligand>
        <name>FMN</name>
        <dbReference type="ChEBI" id="CHEBI:58210"/>
    </ligand>
</feature>
<evidence type="ECO:0000259" key="8">
    <source>
        <dbReference type="PROSITE" id="PS51349"/>
    </source>
</evidence>
<dbReference type="GO" id="GO:0004460">
    <property type="term" value="F:L-lactate dehydrogenase (cytochrome) activity"/>
    <property type="evidence" value="ECO:0007669"/>
    <property type="project" value="UniProtKB-EC"/>
</dbReference>
<feature type="binding site" evidence="7">
    <location>
        <position position="276"/>
    </location>
    <ligand>
        <name>FMN</name>
        <dbReference type="ChEBI" id="CHEBI:58210"/>
    </ligand>
</feature>
<keyword evidence="10" id="KW-1185">Reference proteome</keyword>
<dbReference type="OrthoDB" id="9770452at2"/>
<feature type="binding site" evidence="7">
    <location>
        <position position="155"/>
    </location>
    <ligand>
        <name>FMN</name>
        <dbReference type="ChEBI" id="CHEBI:58210"/>
    </ligand>
</feature>
<dbReference type="SUPFAM" id="SSF51395">
    <property type="entry name" value="FMN-linked oxidoreductases"/>
    <property type="match status" value="1"/>
</dbReference>
<evidence type="ECO:0000256" key="1">
    <source>
        <dbReference type="ARBA" id="ARBA00001917"/>
    </source>
</evidence>
<keyword evidence="3 7" id="KW-0288">FMN</keyword>
<feature type="domain" description="FMN hydroxy acid dehydrogenase" evidence="8">
    <location>
        <begin position="1"/>
        <end position="371"/>
    </location>
</feature>
<evidence type="ECO:0000256" key="6">
    <source>
        <dbReference type="PIRSR" id="PIRSR000138-1"/>
    </source>
</evidence>
<accession>A0A255YTK6</accession>
<evidence type="ECO:0000313" key="10">
    <source>
        <dbReference type="Proteomes" id="UP000216991"/>
    </source>
</evidence>
<feature type="binding site" evidence="7">
    <location>
        <position position="278"/>
    </location>
    <ligand>
        <name>glyoxylate</name>
        <dbReference type="ChEBI" id="CHEBI:36655"/>
    </ligand>
</feature>